<keyword evidence="5 10" id="KW-0812">Transmembrane</keyword>
<feature type="transmembrane region" description="Helical" evidence="10">
    <location>
        <begin position="393"/>
        <end position="410"/>
    </location>
</feature>
<keyword evidence="6" id="KW-0769">Symport</keyword>
<evidence type="ECO:0000313" key="12">
    <source>
        <dbReference type="Proteomes" id="UP001500236"/>
    </source>
</evidence>
<feature type="transmembrane region" description="Helical" evidence="10">
    <location>
        <begin position="6"/>
        <end position="26"/>
    </location>
</feature>
<proteinExistence type="inferred from homology"/>
<evidence type="ECO:0000256" key="4">
    <source>
        <dbReference type="ARBA" id="ARBA00022475"/>
    </source>
</evidence>
<evidence type="ECO:0000313" key="11">
    <source>
        <dbReference type="EMBL" id="GAA3050199.1"/>
    </source>
</evidence>
<keyword evidence="7 10" id="KW-1133">Transmembrane helix</keyword>
<keyword evidence="8 10" id="KW-0472">Membrane</keyword>
<sequence length="528" mass="53871">MSSPSAVLLAVALVCVFSVAISVGGLRSRTTSDFYVASRRVPPWMNASAIAGDYLSAASFLGVAGLIVSYGAQGLWFPVGYTAGFFTLLLFVAAPLRRSGAYTLPDFATLRFRSAQLRRLTALIVIMTGWLYVVPQLHGASLTLSTTAGMPGWVGPLVVVLVVLPTVLAGGMRSVTVAQAVQYWMKLCALLIPCVFILLRLQRDAAAGGSPLTDALPPLGDIWETGLLPQALDGGAGLYQTASLALALMMGTVGLPHVLVRFSTNPDGAAARRTTLLLLSLLSMFYLLPVILGVLARLVLPVAEGGLGPAADDGGAVTPAPSGGTAADVGGGTADAALLRLPAAVFEGAAGDVLVAVVAGGAFAAFLSTCSGLVVSIAGVVSQEFFSGTVRGFRRGAVAAVGLPLLVGAVTSQVALAGAVAMVFTFTASALGPLILLGIWWRGLTEAGAIAGIVSGAVVSSLSLVIGLGLGEHTAGAQVFLYPALWCIPLSFLLTVAVSRFGRQSPPRSAEAVLARLHLPEAAQALSR</sequence>
<feature type="transmembrane region" description="Helical" evidence="10">
    <location>
        <begin position="353"/>
        <end position="381"/>
    </location>
</feature>
<evidence type="ECO:0000256" key="3">
    <source>
        <dbReference type="ARBA" id="ARBA00022448"/>
    </source>
</evidence>
<dbReference type="InterPro" id="IPR050277">
    <property type="entry name" value="Sodium:Solute_Symporter"/>
</dbReference>
<feature type="transmembrane region" description="Helical" evidence="10">
    <location>
        <begin position="75"/>
        <end position="96"/>
    </location>
</feature>
<dbReference type="Proteomes" id="UP001500236">
    <property type="component" value="Unassembled WGS sequence"/>
</dbReference>
<feature type="transmembrane region" description="Helical" evidence="10">
    <location>
        <begin position="153"/>
        <end position="171"/>
    </location>
</feature>
<feature type="transmembrane region" description="Helical" evidence="10">
    <location>
        <begin position="447"/>
        <end position="468"/>
    </location>
</feature>
<dbReference type="PROSITE" id="PS50283">
    <property type="entry name" value="NA_SOLUT_SYMP_3"/>
    <property type="match status" value="1"/>
</dbReference>
<comment type="subcellular location">
    <subcellularLocation>
        <location evidence="1">Cell membrane</location>
        <topology evidence="1">Multi-pass membrane protein</topology>
    </subcellularLocation>
</comment>
<name>A0ABP6LR18_9MICC</name>
<comment type="similarity">
    <text evidence="2 9">Belongs to the sodium:solute symporter (SSF) (TC 2.A.21) family.</text>
</comment>
<evidence type="ECO:0000256" key="2">
    <source>
        <dbReference type="ARBA" id="ARBA00006434"/>
    </source>
</evidence>
<feature type="transmembrane region" description="Helical" evidence="10">
    <location>
        <begin position="416"/>
        <end position="440"/>
    </location>
</feature>
<evidence type="ECO:0000256" key="9">
    <source>
        <dbReference type="RuleBase" id="RU362091"/>
    </source>
</evidence>
<dbReference type="EMBL" id="BAAAVT010000001">
    <property type="protein sequence ID" value="GAA3050199.1"/>
    <property type="molecule type" value="Genomic_DNA"/>
</dbReference>
<keyword evidence="12" id="KW-1185">Reference proteome</keyword>
<keyword evidence="4" id="KW-1003">Cell membrane</keyword>
<feature type="transmembrane region" description="Helical" evidence="10">
    <location>
        <begin position="480"/>
        <end position="498"/>
    </location>
</feature>
<dbReference type="Pfam" id="PF00474">
    <property type="entry name" value="SSF"/>
    <property type="match status" value="1"/>
</dbReference>
<evidence type="ECO:0000256" key="10">
    <source>
        <dbReference type="SAM" id="Phobius"/>
    </source>
</evidence>
<feature type="transmembrane region" description="Helical" evidence="10">
    <location>
        <begin position="117"/>
        <end position="133"/>
    </location>
</feature>
<feature type="transmembrane region" description="Helical" evidence="10">
    <location>
        <begin position="276"/>
        <end position="300"/>
    </location>
</feature>
<dbReference type="Gene3D" id="1.20.1730.10">
    <property type="entry name" value="Sodium/glucose cotransporter"/>
    <property type="match status" value="1"/>
</dbReference>
<evidence type="ECO:0000256" key="6">
    <source>
        <dbReference type="ARBA" id="ARBA00022847"/>
    </source>
</evidence>
<dbReference type="PANTHER" id="PTHR48086">
    <property type="entry name" value="SODIUM/PROLINE SYMPORTER-RELATED"/>
    <property type="match status" value="1"/>
</dbReference>
<evidence type="ECO:0000256" key="8">
    <source>
        <dbReference type="ARBA" id="ARBA00023136"/>
    </source>
</evidence>
<keyword evidence="3" id="KW-0813">Transport</keyword>
<feature type="transmembrane region" description="Helical" evidence="10">
    <location>
        <begin position="237"/>
        <end position="255"/>
    </location>
</feature>
<dbReference type="InterPro" id="IPR001734">
    <property type="entry name" value="Na/solute_symporter"/>
</dbReference>
<evidence type="ECO:0000256" key="5">
    <source>
        <dbReference type="ARBA" id="ARBA00022692"/>
    </source>
</evidence>
<dbReference type="CDD" id="cd11480">
    <property type="entry name" value="SLC5sbd_u4"/>
    <property type="match status" value="1"/>
</dbReference>
<organism evidence="11 12">
    <name type="scientific">Nesterenkonia aethiopica</name>
    <dbReference type="NCBI Taxonomy" id="269144"/>
    <lineage>
        <taxon>Bacteria</taxon>
        <taxon>Bacillati</taxon>
        <taxon>Actinomycetota</taxon>
        <taxon>Actinomycetes</taxon>
        <taxon>Micrococcales</taxon>
        <taxon>Micrococcaceae</taxon>
        <taxon>Nesterenkonia</taxon>
    </lineage>
</organism>
<feature type="transmembrane region" description="Helical" evidence="10">
    <location>
        <begin position="183"/>
        <end position="201"/>
    </location>
</feature>
<dbReference type="InterPro" id="IPR038377">
    <property type="entry name" value="Na/Glc_symporter_sf"/>
</dbReference>
<reference evidence="12" key="1">
    <citation type="journal article" date="2019" name="Int. J. Syst. Evol. Microbiol.">
        <title>The Global Catalogue of Microorganisms (GCM) 10K type strain sequencing project: providing services to taxonomists for standard genome sequencing and annotation.</title>
        <authorList>
            <consortium name="The Broad Institute Genomics Platform"/>
            <consortium name="The Broad Institute Genome Sequencing Center for Infectious Disease"/>
            <person name="Wu L."/>
            <person name="Ma J."/>
        </authorList>
    </citation>
    <scope>NUCLEOTIDE SEQUENCE [LARGE SCALE GENOMIC DNA]</scope>
    <source>
        <strain evidence="12">JCM 14309</strain>
    </source>
</reference>
<dbReference type="PANTHER" id="PTHR48086:SF6">
    <property type="entry name" value="CATION_ACETATE SYMPORTER ACTP"/>
    <property type="match status" value="1"/>
</dbReference>
<comment type="caution">
    <text evidence="11">The sequence shown here is derived from an EMBL/GenBank/DDBJ whole genome shotgun (WGS) entry which is preliminary data.</text>
</comment>
<protein>
    <recommendedName>
        <fullName evidence="13">Cation acetate symporter</fullName>
    </recommendedName>
</protein>
<evidence type="ECO:0000256" key="7">
    <source>
        <dbReference type="ARBA" id="ARBA00022989"/>
    </source>
</evidence>
<accession>A0ABP6LR18</accession>
<evidence type="ECO:0008006" key="13">
    <source>
        <dbReference type="Google" id="ProtNLM"/>
    </source>
</evidence>
<evidence type="ECO:0000256" key="1">
    <source>
        <dbReference type="ARBA" id="ARBA00004651"/>
    </source>
</evidence>
<feature type="transmembrane region" description="Helical" evidence="10">
    <location>
        <begin position="47"/>
        <end position="69"/>
    </location>
</feature>
<gene>
    <name evidence="11" type="ORF">GCM10010529_00370</name>
</gene>
<dbReference type="RefSeq" id="WP_344682248.1">
    <property type="nucleotide sequence ID" value="NZ_BAAAVT010000001.1"/>
</dbReference>